<accession>A0A4P8N7D1</accession>
<protein>
    <submittedName>
        <fullName evidence="1">Putative DNA binding protein</fullName>
    </submittedName>
</protein>
<keyword evidence="2" id="KW-1185">Reference proteome</keyword>
<sequence length="209" mass="24398">MARKGLVYGVGRNDAEYDVYRTEVVNGKQKVVWRCPYYQKWIGILERCLCPKKQARNPTYKGCTVTEDWRYLSNFIKWVDSQHNKDWQNCEPDKDFLSVGNKHYSPDTVVFVPRKVNNFIIDSINKRGDYMIGVSCEPRSKKNPYLAQCSNPFGGSRRVGLFPTELEAHLAWQTKKHTYACLLADLQTDERVASRLREMYAPDKDWTKV</sequence>
<reference evidence="1 2" key="1">
    <citation type="submission" date="2019-03" db="EMBL/GenBank/DDBJ databases">
        <title>Genomic and seasonal variations among aquatic phages infecting the Baltic Sea Gammaproteobacteria Rheinheimera sp. bal341.</title>
        <authorList>
            <person name="Nilsson E."/>
            <person name="Li K."/>
            <person name="Fridlund J."/>
            <person name="Sulcius S."/>
            <person name="Bunse C."/>
            <person name="Karlsson C.M.G."/>
            <person name="Lindh M."/>
            <person name="Lundin D."/>
            <person name="Pinhassi J."/>
            <person name="Holmfeldt K."/>
        </authorList>
    </citation>
    <scope>NUCLEOTIDE SEQUENCE [LARGE SCALE GENOMIC DNA]</scope>
</reference>
<gene>
    <name evidence="1" type="ORF">Barba19A_gp009</name>
</gene>
<dbReference type="EMBL" id="MK719730">
    <property type="protein sequence ID" value="QCQ61849.1"/>
    <property type="molecule type" value="Genomic_DNA"/>
</dbReference>
<dbReference type="Proteomes" id="UP000304203">
    <property type="component" value="Segment"/>
</dbReference>
<evidence type="ECO:0000313" key="2">
    <source>
        <dbReference type="Proteomes" id="UP000304203"/>
    </source>
</evidence>
<evidence type="ECO:0000313" key="1">
    <source>
        <dbReference type="EMBL" id="QCQ61849.1"/>
    </source>
</evidence>
<organism evidence="1 2">
    <name type="scientific">Rheinheimera phage vB_RspM_Barba19A</name>
    <dbReference type="NCBI Taxonomy" id="2565658"/>
    <lineage>
        <taxon>Viruses</taxon>
        <taxon>Duplodnaviria</taxon>
        <taxon>Heunggongvirae</taxon>
        <taxon>Uroviricota</taxon>
        <taxon>Caudoviricetes</taxon>
        <taxon>Barbavirus</taxon>
        <taxon>Barbavirus barba19A</taxon>
    </lineage>
</organism>
<proteinExistence type="predicted"/>
<name>A0A4P8N7D1_9CAUD</name>